<sequence>MAVVTLRIGELAARAGVSTRSLRYYEQQNLLPAERTSTGQRRYTEPAIDRVKLIQRLYAANLSSRTIAELLPCPRAGITPQVAQSRLAAERERIDAQIAELTRARTQLTEVMAELDHPMDDCL</sequence>
<evidence type="ECO:0000256" key="1">
    <source>
        <dbReference type="ARBA" id="ARBA00023125"/>
    </source>
</evidence>
<dbReference type="Gene3D" id="1.10.1660.10">
    <property type="match status" value="1"/>
</dbReference>
<dbReference type="SMART" id="SM00422">
    <property type="entry name" value="HTH_MERR"/>
    <property type="match status" value="1"/>
</dbReference>
<dbReference type="PANTHER" id="PTHR30204">
    <property type="entry name" value="REDOX-CYCLING DRUG-SENSING TRANSCRIPTIONAL ACTIVATOR SOXR"/>
    <property type="match status" value="1"/>
</dbReference>
<dbReference type="InterPro" id="IPR000551">
    <property type="entry name" value="MerR-type_HTH_dom"/>
</dbReference>
<keyword evidence="2" id="KW-0175">Coiled coil</keyword>
<dbReference type="InterPro" id="IPR009061">
    <property type="entry name" value="DNA-bd_dom_put_sf"/>
</dbReference>
<keyword evidence="1 4" id="KW-0238">DNA-binding</keyword>
<feature type="coiled-coil region" evidence="2">
    <location>
        <begin position="84"/>
        <end position="111"/>
    </location>
</feature>
<dbReference type="GO" id="GO:0003700">
    <property type="term" value="F:DNA-binding transcription factor activity"/>
    <property type="evidence" value="ECO:0007669"/>
    <property type="project" value="InterPro"/>
</dbReference>
<dbReference type="AlphaFoldDB" id="A0A4R6JX25"/>
<dbReference type="InterPro" id="IPR047057">
    <property type="entry name" value="MerR_fam"/>
</dbReference>
<protein>
    <submittedName>
        <fullName evidence="4">DNA-binding transcriptional MerR regulator</fullName>
    </submittedName>
</protein>
<dbReference type="PROSITE" id="PS00552">
    <property type="entry name" value="HTH_MERR_1"/>
    <property type="match status" value="1"/>
</dbReference>
<name>A0A4R6JX25_9ACTN</name>
<reference evidence="4 5" key="1">
    <citation type="submission" date="2019-03" db="EMBL/GenBank/DDBJ databases">
        <title>Sequencing the genomes of 1000 actinobacteria strains.</title>
        <authorList>
            <person name="Klenk H.-P."/>
        </authorList>
    </citation>
    <scope>NUCLEOTIDE SEQUENCE [LARGE SCALE GENOMIC DNA]</scope>
    <source>
        <strain evidence="4 5">DSM 43805</strain>
    </source>
</reference>
<dbReference type="Pfam" id="PF13411">
    <property type="entry name" value="MerR_1"/>
    <property type="match status" value="1"/>
</dbReference>
<dbReference type="PANTHER" id="PTHR30204:SF97">
    <property type="entry name" value="MERR FAMILY REGULATORY PROTEIN"/>
    <property type="match status" value="1"/>
</dbReference>
<organism evidence="4 5">
    <name type="scientific">Paractinoplanes brasiliensis</name>
    <dbReference type="NCBI Taxonomy" id="52695"/>
    <lineage>
        <taxon>Bacteria</taxon>
        <taxon>Bacillati</taxon>
        <taxon>Actinomycetota</taxon>
        <taxon>Actinomycetes</taxon>
        <taxon>Micromonosporales</taxon>
        <taxon>Micromonosporaceae</taxon>
        <taxon>Paractinoplanes</taxon>
    </lineage>
</organism>
<evidence type="ECO:0000313" key="5">
    <source>
        <dbReference type="Proteomes" id="UP000294901"/>
    </source>
</evidence>
<dbReference type="GO" id="GO:0003677">
    <property type="term" value="F:DNA binding"/>
    <property type="evidence" value="ECO:0007669"/>
    <property type="project" value="UniProtKB-KW"/>
</dbReference>
<comment type="caution">
    <text evidence="4">The sequence shown here is derived from an EMBL/GenBank/DDBJ whole genome shotgun (WGS) entry which is preliminary data.</text>
</comment>
<evidence type="ECO:0000259" key="3">
    <source>
        <dbReference type="PROSITE" id="PS50937"/>
    </source>
</evidence>
<accession>A0A4R6JX25</accession>
<proteinExistence type="predicted"/>
<evidence type="ECO:0000256" key="2">
    <source>
        <dbReference type="SAM" id="Coils"/>
    </source>
</evidence>
<keyword evidence="5" id="KW-1185">Reference proteome</keyword>
<dbReference type="EMBL" id="SNWR01000001">
    <property type="protein sequence ID" value="TDO41334.1"/>
    <property type="molecule type" value="Genomic_DNA"/>
</dbReference>
<dbReference type="PROSITE" id="PS50937">
    <property type="entry name" value="HTH_MERR_2"/>
    <property type="match status" value="1"/>
</dbReference>
<dbReference type="Proteomes" id="UP000294901">
    <property type="component" value="Unassembled WGS sequence"/>
</dbReference>
<evidence type="ECO:0000313" key="4">
    <source>
        <dbReference type="EMBL" id="TDO41334.1"/>
    </source>
</evidence>
<gene>
    <name evidence="4" type="ORF">C8E87_5066</name>
</gene>
<feature type="domain" description="HTH merR-type" evidence="3">
    <location>
        <begin position="5"/>
        <end position="73"/>
    </location>
</feature>
<dbReference type="SUPFAM" id="SSF46955">
    <property type="entry name" value="Putative DNA-binding domain"/>
    <property type="match status" value="1"/>
</dbReference>
<dbReference type="PRINTS" id="PR00040">
    <property type="entry name" value="HTHMERR"/>
</dbReference>